<keyword evidence="4" id="KW-0862">Zinc</keyword>
<evidence type="ECO:0000256" key="1">
    <source>
        <dbReference type="ARBA" id="ARBA00001947"/>
    </source>
</evidence>
<keyword evidence="3" id="KW-0479">Metal-binding</keyword>
<dbReference type="GO" id="GO:0016702">
    <property type="term" value="F:oxidoreductase activity, acting on single donors with incorporation of molecular oxygen, incorporation of two atoms of oxygen"/>
    <property type="evidence" value="ECO:0007669"/>
    <property type="project" value="UniProtKB-ARBA"/>
</dbReference>
<evidence type="ECO:0000256" key="4">
    <source>
        <dbReference type="ARBA" id="ARBA00022833"/>
    </source>
</evidence>
<organism evidence="8 9">
    <name type="scientific">Comamonas kerstersii</name>
    <dbReference type="NCBI Taxonomy" id="225992"/>
    <lineage>
        <taxon>Bacteria</taxon>
        <taxon>Pseudomonadati</taxon>
        <taxon>Pseudomonadota</taxon>
        <taxon>Betaproteobacteria</taxon>
        <taxon>Burkholderiales</taxon>
        <taxon>Comamonadaceae</taxon>
        <taxon>Comamonas</taxon>
    </lineage>
</organism>
<dbReference type="CDD" id="cd07363">
    <property type="entry name" value="45_DOPA_Dioxygenase"/>
    <property type="match status" value="1"/>
</dbReference>
<dbReference type="Proteomes" id="UP000053300">
    <property type="component" value="Unassembled WGS sequence"/>
</dbReference>
<evidence type="ECO:0000256" key="5">
    <source>
        <dbReference type="ARBA" id="ARBA00023002"/>
    </source>
</evidence>
<keyword evidence="9" id="KW-1185">Reference proteome</keyword>
<dbReference type="Pfam" id="PF02900">
    <property type="entry name" value="LigB"/>
    <property type="match status" value="1"/>
</dbReference>
<dbReference type="STRING" id="225992.B5M06_01060"/>
<evidence type="ECO:0000313" key="7">
    <source>
        <dbReference type="EMBL" id="AQZ97054.1"/>
    </source>
</evidence>
<evidence type="ECO:0000313" key="9">
    <source>
        <dbReference type="Proteomes" id="UP000053300"/>
    </source>
</evidence>
<keyword evidence="5" id="KW-0560">Oxidoreductase</keyword>
<dbReference type="SUPFAM" id="SSF53213">
    <property type="entry name" value="LigB-like"/>
    <property type="match status" value="1"/>
</dbReference>
<proteinExistence type="inferred from homology"/>
<dbReference type="EMBL" id="LPXH01000019">
    <property type="protein sequence ID" value="KUF41744.1"/>
    <property type="molecule type" value="Genomic_DNA"/>
</dbReference>
<reference evidence="8 9" key="1">
    <citation type="submission" date="2015-12" db="EMBL/GenBank/DDBJ databases">
        <title>Complete genome sequence of a multi-drug resistant strain Acidovorax sp. 12322-1.</title>
        <authorList>
            <person name="Ming D."/>
            <person name="Wang M."/>
            <person name="Hu S."/>
            <person name="Zhou Y."/>
            <person name="Jiang T."/>
        </authorList>
    </citation>
    <scope>NUCLEOTIDE SEQUENCE [LARGE SCALE GENOMIC DNA]</scope>
    <source>
        <strain evidence="8 9">12322-1</strain>
    </source>
</reference>
<name>A0A0W7Z3H3_9BURK</name>
<dbReference type="GO" id="GO:0008270">
    <property type="term" value="F:zinc ion binding"/>
    <property type="evidence" value="ECO:0007669"/>
    <property type="project" value="InterPro"/>
</dbReference>
<dbReference type="Gene3D" id="3.40.830.10">
    <property type="entry name" value="LigB-like"/>
    <property type="match status" value="1"/>
</dbReference>
<sequence>METMSNTRTSLSHAQRLPTLFVSHGSPMFALEPGSTGPALQQWGKDLRAHHPQLRGIVIMSPHWMSPFVEVMAHPAPATWHDFGGFPPALYQLQYPAPGSPALAQEVADLLSAQGFGARLDPNRPMDHGAWVPLMHLFPQADIPVVQVALPQMADAADVYAMGQALQSLREQGVFIVGSGSMTHNLRELFRGAQPTADYVTEFCRWIEMQIQTGDIDTLLQWQERAPHAQRAHPTDEHFLTLYFALGAGGQNAQAEYLSREVMYGTLAMDAFALNQKA</sequence>
<reference evidence="7 10" key="2">
    <citation type="submission" date="2017-03" db="EMBL/GenBank/DDBJ databases">
        <title>Rapid Whole Genome Sequencing of Comamonas kerstersii Causing Continuous ambulatory Peritoneal Dialysis-Associated Peritonitis.</title>
        <authorList>
            <person name="Zheng B."/>
        </authorList>
    </citation>
    <scope>NUCLEOTIDE SEQUENCE [LARGE SCALE GENOMIC DNA]</scope>
    <source>
        <strain evidence="7 10">8943</strain>
    </source>
</reference>
<dbReference type="GO" id="GO:0008198">
    <property type="term" value="F:ferrous iron binding"/>
    <property type="evidence" value="ECO:0007669"/>
    <property type="project" value="InterPro"/>
</dbReference>
<comment type="cofactor">
    <cofactor evidence="1">
        <name>Zn(2+)</name>
        <dbReference type="ChEBI" id="CHEBI:29105"/>
    </cofactor>
</comment>
<dbReference type="InterPro" id="IPR004183">
    <property type="entry name" value="Xdiol_dOase_suB"/>
</dbReference>
<dbReference type="PANTHER" id="PTHR30096">
    <property type="entry name" value="4,5-DOPA DIOXYGENASE EXTRADIOL-LIKE PROTEIN"/>
    <property type="match status" value="1"/>
</dbReference>
<feature type="domain" description="Extradiol ring-cleavage dioxygenase class III enzyme subunit B" evidence="6">
    <location>
        <begin position="19"/>
        <end position="263"/>
    </location>
</feature>
<keyword evidence="8" id="KW-0223">Dioxygenase</keyword>
<evidence type="ECO:0000259" key="6">
    <source>
        <dbReference type="Pfam" id="PF02900"/>
    </source>
</evidence>
<dbReference type="Proteomes" id="UP000242792">
    <property type="component" value="Chromosome"/>
</dbReference>
<dbReference type="EMBL" id="CP020121">
    <property type="protein sequence ID" value="AQZ97054.1"/>
    <property type="molecule type" value="Genomic_DNA"/>
</dbReference>
<evidence type="ECO:0000313" key="10">
    <source>
        <dbReference type="Proteomes" id="UP000242792"/>
    </source>
</evidence>
<protein>
    <submittedName>
        <fullName evidence="8">Dioxygenase</fullName>
    </submittedName>
</protein>
<accession>A0A1V0BB57</accession>
<evidence type="ECO:0000313" key="8">
    <source>
        <dbReference type="EMBL" id="KUF41744.1"/>
    </source>
</evidence>
<accession>A0A0W7Z3H3</accession>
<comment type="similarity">
    <text evidence="2">Belongs to the DODA-type extradiol aromatic ring-opening dioxygenase family.</text>
</comment>
<gene>
    <name evidence="8" type="ORF">AS359_07255</name>
    <name evidence="7" type="ORF">B5M06_01060</name>
</gene>
<dbReference type="KEGG" id="cke:B5M06_01060"/>
<dbReference type="PIRSF" id="PIRSF006157">
    <property type="entry name" value="Doxgns_DODA"/>
    <property type="match status" value="1"/>
</dbReference>
<evidence type="ECO:0000256" key="2">
    <source>
        <dbReference type="ARBA" id="ARBA00007581"/>
    </source>
</evidence>
<dbReference type="PANTHER" id="PTHR30096:SF0">
    <property type="entry name" value="4,5-DOPA DIOXYGENASE EXTRADIOL-LIKE PROTEIN"/>
    <property type="match status" value="1"/>
</dbReference>
<evidence type="ECO:0000256" key="3">
    <source>
        <dbReference type="ARBA" id="ARBA00022723"/>
    </source>
</evidence>
<dbReference type="InterPro" id="IPR014436">
    <property type="entry name" value="Extradiol_dOase_DODA"/>
</dbReference>
<dbReference type="AlphaFoldDB" id="A0A0W7Z3H3"/>